<keyword evidence="7" id="KW-0808">Transferase</keyword>
<dbReference type="RefSeq" id="WP_160765578.1">
    <property type="nucleotide sequence ID" value="NZ_WUPT01000004.1"/>
</dbReference>
<proteinExistence type="predicted"/>
<evidence type="ECO:0000256" key="2">
    <source>
        <dbReference type="ARBA" id="ARBA00004765"/>
    </source>
</evidence>
<evidence type="ECO:0000256" key="1">
    <source>
        <dbReference type="ARBA" id="ARBA00004184"/>
    </source>
</evidence>
<evidence type="ECO:0000256" key="5">
    <source>
        <dbReference type="ARBA" id="ARBA00048427"/>
    </source>
</evidence>
<dbReference type="SMART" id="SM00563">
    <property type="entry name" value="PlsC"/>
    <property type="match status" value="1"/>
</dbReference>
<protein>
    <recommendedName>
        <fullName evidence="4">Glycerol-3-phosphate acyltransferase</fullName>
        <ecNumber evidence="3">2.3.1.15</ecNumber>
    </recommendedName>
</protein>
<feature type="domain" description="Phospholipid/glycerol acyltransferase" evidence="6">
    <location>
        <begin position="151"/>
        <end position="274"/>
    </location>
</feature>
<dbReference type="InterPro" id="IPR022284">
    <property type="entry name" value="GPAT/DHAPAT"/>
</dbReference>
<dbReference type="GO" id="GO:0012505">
    <property type="term" value="C:endomembrane system"/>
    <property type="evidence" value="ECO:0007669"/>
    <property type="project" value="UniProtKB-SubCell"/>
</dbReference>
<evidence type="ECO:0000313" key="8">
    <source>
        <dbReference type="Proteomes" id="UP000480350"/>
    </source>
</evidence>
<dbReference type="Pfam" id="PF19277">
    <property type="entry name" value="GPAT_C"/>
    <property type="match status" value="1"/>
</dbReference>
<evidence type="ECO:0000256" key="3">
    <source>
        <dbReference type="ARBA" id="ARBA00013113"/>
    </source>
</evidence>
<dbReference type="AlphaFoldDB" id="A0A7C9IQS8"/>
<evidence type="ECO:0000313" key="7">
    <source>
        <dbReference type="EMBL" id="MXQ09650.1"/>
    </source>
</evidence>
<comment type="catalytic activity">
    <reaction evidence="5">
        <text>sn-glycerol 3-phosphate + an acyl-CoA = a 1-acyl-sn-glycero-3-phosphate + CoA</text>
        <dbReference type="Rhea" id="RHEA:15325"/>
        <dbReference type="ChEBI" id="CHEBI:57287"/>
        <dbReference type="ChEBI" id="CHEBI:57597"/>
        <dbReference type="ChEBI" id="CHEBI:57970"/>
        <dbReference type="ChEBI" id="CHEBI:58342"/>
        <dbReference type="EC" id="2.3.1.15"/>
    </reaction>
</comment>
<gene>
    <name evidence="7" type="ORF">GQ651_17530</name>
</gene>
<reference evidence="7 8" key="1">
    <citation type="submission" date="2019-12" db="EMBL/GenBank/DDBJ databases">
        <authorList>
            <person name="Lee S.D."/>
        </authorList>
    </citation>
    <scope>NUCLEOTIDE SEQUENCE [LARGE SCALE GENOMIC DNA]</scope>
    <source>
        <strain evidence="7 8">GH1-50</strain>
    </source>
</reference>
<keyword evidence="8" id="KW-1185">Reference proteome</keyword>
<accession>A0A7C9IQS8</accession>
<organism evidence="7 8">
    <name type="scientific">Kangsaoukella pontilimi</name>
    <dbReference type="NCBI Taxonomy" id="2691042"/>
    <lineage>
        <taxon>Bacteria</taxon>
        <taxon>Pseudomonadati</taxon>
        <taxon>Pseudomonadota</taxon>
        <taxon>Alphaproteobacteria</taxon>
        <taxon>Rhodobacterales</taxon>
        <taxon>Paracoccaceae</taxon>
        <taxon>Kangsaoukella</taxon>
    </lineage>
</organism>
<dbReference type="PANTHER" id="PTHR12563:SF17">
    <property type="entry name" value="DIHYDROXYACETONE PHOSPHATE ACYLTRANSFERASE"/>
    <property type="match status" value="1"/>
</dbReference>
<dbReference type="Proteomes" id="UP000480350">
    <property type="component" value="Unassembled WGS sequence"/>
</dbReference>
<comment type="pathway">
    <text evidence="2">Phospholipid metabolism; CDP-diacylglycerol biosynthesis; CDP-diacylglycerol from sn-glycerol 3-phosphate: step 1/3.</text>
</comment>
<dbReference type="UniPathway" id="UPA00557">
    <property type="reaction ID" value="UER00612"/>
</dbReference>
<evidence type="ECO:0000259" key="6">
    <source>
        <dbReference type="SMART" id="SM00563"/>
    </source>
</evidence>
<comment type="caution">
    <text evidence="7">The sequence shown here is derived from an EMBL/GenBank/DDBJ whole genome shotgun (WGS) entry which is preliminary data.</text>
</comment>
<dbReference type="GO" id="GO:0004366">
    <property type="term" value="F:glycerol-3-phosphate O-acyltransferase activity"/>
    <property type="evidence" value="ECO:0007669"/>
    <property type="project" value="UniProtKB-EC"/>
</dbReference>
<reference evidence="7 8" key="2">
    <citation type="submission" date="2020-03" db="EMBL/GenBank/DDBJ databases">
        <title>Kangsaoukella pontilimi gen. nov., sp. nov., a new member of the family Rhodobacteraceae isolated from a tidal mudflat.</title>
        <authorList>
            <person name="Kim I.S."/>
        </authorList>
    </citation>
    <scope>NUCLEOTIDE SEQUENCE [LARGE SCALE GENOMIC DNA]</scope>
    <source>
        <strain evidence="7 8">GH1-50</strain>
    </source>
</reference>
<dbReference type="GO" id="GO:0016024">
    <property type="term" value="P:CDP-diacylglycerol biosynthetic process"/>
    <property type="evidence" value="ECO:0007669"/>
    <property type="project" value="UniProtKB-UniPathway"/>
</dbReference>
<comment type="subcellular location">
    <subcellularLocation>
        <location evidence="1">Endomembrane system</location>
        <topology evidence="1">Peripheral membrane protein</topology>
    </subcellularLocation>
</comment>
<dbReference type="EMBL" id="WUPT01000004">
    <property type="protein sequence ID" value="MXQ09650.1"/>
    <property type="molecule type" value="Genomic_DNA"/>
</dbReference>
<keyword evidence="7" id="KW-0012">Acyltransferase</keyword>
<dbReference type="EC" id="2.3.1.15" evidence="3"/>
<dbReference type="InterPro" id="IPR002123">
    <property type="entry name" value="Plipid/glycerol_acylTrfase"/>
</dbReference>
<dbReference type="SUPFAM" id="SSF69593">
    <property type="entry name" value="Glycerol-3-phosphate (1)-acyltransferase"/>
    <property type="match status" value="1"/>
</dbReference>
<dbReference type="InterPro" id="IPR045520">
    <property type="entry name" value="GPAT/DHAPAT_C"/>
</dbReference>
<evidence type="ECO:0000256" key="4">
    <source>
        <dbReference type="ARBA" id="ARBA00013432"/>
    </source>
</evidence>
<dbReference type="PANTHER" id="PTHR12563">
    <property type="entry name" value="GLYCEROL-3-PHOSPHATE ACYLTRANSFERASE"/>
    <property type="match status" value="1"/>
</dbReference>
<name>A0A7C9IQS8_9RHOB</name>
<sequence length="469" mass="52715">MTQTVSLPLWLLILILLFAAVTASTHLLFPSVRWFFRRRAERVVARLNERLQRPIQPFKLLRRQDMIQRVIYDPDVVRAVQHYSVDQKVREDVAFEKARHYAREIVPSFSASAYFGFAIRASKWLSTKLFEVRLHRIDVEALEGIDPDATVVFVMNHRSNFDYVLVTYLAASQSALSYAVGEWARVWPLSRLIRAMGAYFIRRRSRNELYRKVLSVYVRRATEAGVTQAVFPEGGLSRNGLVGEPKLGILSYIVEGWHPEGRDVVFVPVSLNYDRVVEDRILVAADRDPNHRFKASAPEAIRFTIRYVRRRIQGKVGRFGVASVTFGCPVSLAEEAAGGGRVVERLARRLTGDIRANVPVLTTPLVAVALVNLDGAGTVQQIGAKMADLLKSVPKTAMVDAVAPDDESALRRELDVLTLRQILTREGEVYRIADDALASYYANSIRQHFDAAAEFPAPLPNGNGKSKKS</sequence>
<dbReference type="Pfam" id="PF01553">
    <property type="entry name" value="Acyltransferase"/>
    <property type="match status" value="1"/>
</dbReference>